<accession>G9WTL6</accession>
<dbReference type="HOGENOM" id="CLU_1843109_0_0_9"/>
<sequence length="139" mass="16211">MSDALDINFHGLDKDFQSIIDQFPEESEKYLREQANKWKKDCNEKGYKNYTSGKKPIPKSWKIEMEKDLLYRATAVSVTNKSPLFHLLENGHRKWLFGHDTGGFVPGKHYAERTREEFGDSFGENTDKFVAKALKRHNL</sequence>
<keyword evidence="2" id="KW-1185">Reference proteome</keyword>
<protein>
    <recommendedName>
        <fullName evidence="3">HK97 gp10 family phage protein</fullName>
    </recommendedName>
</protein>
<comment type="caution">
    <text evidence="1">The sequence shown here is derived from an EMBL/GenBank/DDBJ whole genome shotgun (WGS) entry which is preliminary data.</text>
</comment>
<name>G9WTL6_9FIRM</name>
<organism evidence="1 2">
    <name type="scientific">Oribacterium asaccharolyticum ACB7</name>
    <dbReference type="NCBI Taxonomy" id="796944"/>
    <lineage>
        <taxon>Bacteria</taxon>
        <taxon>Bacillati</taxon>
        <taxon>Bacillota</taxon>
        <taxon>Clostridia</taxon>
        <taxon>Lachnospirales</taxon>
        <taxon>Lachnospiraceae</taxon>
        <taxon>Oribacterium</taxon>
    </lineage>
</organism>
<evidence type="ECO:0008006" key="3">
    <source>
        <dbReference type="Google" id="ProtNLM"/>
    </source>
</evidence>
<evidence type="ECO:0000313" key="2">
    <source>
        <dbReference type="Proteomes" id="UP000003527"/>
    </source>
</evidence>
<dbReference type="EMBL" id="AFZD01000015">
    <property type="protein sequence ID" value="EHL12539.1"/>
    <property type="molecule type" value="Genomic_DNA"/>
</dbReference>
<reference evidence="1 2" key="1">
    <citation type="submission" date="2011-08" db="EMBL/GenBank/DDBJ databases">
        <title>The Genome Sequence of Oribacterium sp. ACB7.</title>
        <authorList>
            <consortium name="The Broad Institute Genome Sequencing Platform"/>
            <person name="Earl A."/>
            <person name="Ward D."/>
            <person name="Feldgarden M."/>
            <person name="Gevers D."/>
            <person name="Sizova M."/>
            <person name="Hazen A."/>
            <person name="Epstein S."/>
            <person name="Young S.K."/>
            <person name="Zeng Q."/>
            <person name="Gargeya S."/>
            <person name="Fitzgerald M."/>
            <person name="Haas B."/>
            <person name="Abouelleil A."/>
            <person name="Alvarado L."/>
            <person name="Arachchi H.M."/>
            <person name="Berlin A."/>
            <person name="Brown A."/>
            <person name="Chapman S.B."/>
            <person name="Chen Z."/>
            <person name="Dunbar C."/>
            <person name="Freedman E."/>
            <person name="Gearin G."/>
            <person name="Gellesch M."/>
            <person name="Goldberg J."/>
            <person name="Griggs A."/>
            <person name="Gujja S."/>
            <person name="Heiman D."/>
            <person name="Howarth C."/>
            <person name="Larson L."/>
            <person name="Lui A."/>
            <person name="MacDonald P.J.P."/>
            <person name="Montmayeur A."/>
            <person name="Murphy C."/>
            <person name="Neiman D."/>
            <person name="Pearson M."/>
            <person name="Priest M."/>
            <person name="Roberts A."/>
            <person name="Saif S."/>
            <person name="Shea T."/>
            <person name="Shenoy N."/>
            <person name="Sisk P."/>
            <person name="Stolte C."/>
            <person name="Sykes S."/>
            <person name="Wortman J."/>
            <person name="Nusbaum C."/>
            <person name="Birren B."/>
        </authorList>
    </citation>
    <scope>NUCLEOTIDE SEQUENCE [LARGE SCALE GENOMIC DNA]</scope>
    <source>
        <strain evidence="1 2">ACB7</strain>
    </source>
</reference>
<dbReference type="PATRIC" id="fig|796944.3.peg.954"/>
<dbReference type="AlphaFoldDB" id="G9WTL6"/>
<proteinExistence type="predicted"/>
<gene>
    <name evidence="1" type="ORF">HMPREF9624_00250</name>
</gene>
<dbReference type="RefSeq" id="WP_009536184.1">
    <property type="nucleotide sequence ID" value="NZ_JH414504.1"/>
</dbReference>
<dbReference type="Proteomes" id="UP000003527">
    <property type="component" value="Unassembled WGS sequence"/>
</dbReference>
<evidence type="ECO:0000313" key="1">
    <source>
        <dbReference type="EMBL" id="EHL12539.1"/>
    </source>
</evidence>